<organism evidence="1">
    <name type="scientific">Picea sitchensis</name>
    <name type="common">Sitka spruce</name>
    <name type="synonym">Pinus sitchensis</name>
    <dbReference type="NCBI Taxonomy" id="3332"/>
    <lineage>
        <taxon>Eukaryota</taxon>
        <taxon>Viridiplantae</taxon>
        <taxon>Streptophyta</taxon>
        <taxon>Embryophyta</taxon>
        <taxon>Tracheophyta</taxon>
        <taxon>Spermatophyta</taxon>
        <taxon>Pinopsida</taxon>
        <taxon>Pinidae</taxon>
        <taxon>Conifers I</taxon>
        <taxon>Pinales</taxon>
        <taxon>Pinaceae</taxon>
        <taxon>Picea</taxon>
    </lineage>
</organism>
<geneLocation type="mitochondrion" evidence="1"/>
<evidence type="ECO:0000313" key="1">
    <source>
        <dbReference type="EMBL" id="QHR89841.1"/>
    </source>
</evidence>
<reference evidence="1" key="1">
    <citation type="submission" date="2019-03" db="EMBL/GenBank/DDBJ databases">
        <title>Largest Complete Mitochondrial Genome of a Gymnosperm, Sitka Spruce (Picea sitchensis), Indicates Complex Physical Structure.</title>
        <authorList>
            <person name="Jackman S.D."/>
            <person name="Coombe L."/>
            <person name="Warren R."/>
            <person name="Kirk H."/>
            <person name="Trinh E."/>
            <person name="McLeod T."/>
            <person name="Pleasance S."/>
            <person name="Pandoh P."/>
            <person name="Zhao Y."/>
            <person name="Coope R."/>
            <person name="Bousquet J."/>
            <person name="Bohlmann J.C."/>
            <person name="Jones S.J.M."/>
            <person name="Birol I."/>
        </authorList>
    </citation>
    <scope>NUCLEOTIDE SEQUENCE</scope>
    <source>
        <strain evidence="1">Q903</strain>
    </source>
</reference>
<dbReference type="EMBL" id="MK697699">
    <property type="protein sequence ID" value="QHR89841.1"/>
    <property type="molecule type" value="Genomic_DNA"/>
</dbReference>
<sequence length="64" mass="6992">MAVNPVHLKHGVASIKKQAIPFLASQAMQLTLATRLAIFSYVGEWGTSPLLVKVYRKGTYPVGH</sequence>
<name>A0A6B9XTZ9_PICSI</name>
<keyword evidence="1" id="KW-0496">Mitochondrion</keyword>
<proteinExistence type="predicted"/>
<protein>
    <submittedName>
        <fullName evidence="1">Uncharacterized protein</fullName>
    </submittedName>
</protein>
<dbReference type="AlphaFoldDB" id="A0A6B9XTZ9"/>
<gene>
    <name evidence="1" type="primary">orf03886</name>
    <name evidence="1" type="ORF">Q903MT_gene3863</name>
</gene>
<accession>A0A6B9XTZ9</accession>